<name>A0ACB8BR26_9AGAM</name>
<keyword evidence="2" id="KW-1185">Reference proteome</keyword>
<dbReference type="EMBL" id="MU266353">
    <property type="protein sequence ID" value="KAH7928401.1"/>
    <property type="molecule type" value="Genomic_DNA"/>
</dbReference>
<sequence length="1952" mass="216908">MTASTNDAAKVKALLATVRDSPVNTTDGTDDVLALVFAFLMKVPPNASDKKVHWFCDRAEQVTIDAATFLIRLFAYASPRVDDWKSRLRSCLAGCCACVKGLGEVKVSSRRTYFGAFSDDVLKTFYQSFGEWELTLVLEALSRAGVKVEASQETAPSLEAVPSAVLYHMVSNMLILKDRRIFPLVRSCPPVAGWPTDPPAPGILPLMMDESFEVRQWAKALGDKCKTVPMTAHHFVTAHEEALAVIATALAAGQKDLSKPLPSAMLPVTGNTSAATAPFKFASGAFELWSGFCQVLRHIPSDILLSSRHGIDCRRIVTGHLHDVGSLVVLEFTDVFRCLLFLLKRLGKQLWQGEGPEFPQVVFDAIKDNPSYTSLLQDIRPGDDRPWFLSWFGDFLDTLPDSPVYGDVLAKIVDFLCEELQHERFQEVRPTIMHAATRLLSSLIRKSKPDDMPSRRDSISSVLDIHAEVFISVAFGRPFSGDKWQPARSKARELITGILTRDVSEIQNSMTRSFDFLGGRRTDFPVCSIREQFWRKTYESLQTSDADGVVTIINTIAQYSHLDVLNRKAYAPILSKPNAQLSFDAFQRSLAATRDGFLETVSKFANYNPPSLLLSVLRRPGVAQDVMTLMLSPIDDLQAAAKTLVGQAFDVDVRLDCFRALLANLPGPSLDGIAAFLERFISFAPLVTEACSFAKSLVRCFTDIIEVLCSSPDGLLHDITFLKPTDSHGPASQLPRLWSLMTSSITVIFKRTPVWAEYFEIPDMTVWMRDALIFGRDLLAQWRMIESAAVTVSEDSSSAQGGKARKLSRMGRKMINDLQPVLVELARWLRLTDEELLHQSFALIQTLLECFRKNGVTPSEAGLAKLNKHVDDARKKPTGAPKTRLDSTRLSKLEDALAAFESDDDEVEIVSYTPAPTRLAPETKDKALIKPAVQQTLVPTSKPLASRVPSKPTFTDRDQRKLDAESSFPTFRRSTESSGAASMKPLTKAKVAEKMPEIAESMKPLTGIKVAGKMPQLAESSSSESDSDEGESRGLAALGKFQRSPKIQKPAERRQVKMLDVTNQGKSAMLERISRRDDARKRTLRLKPDISGLHRALLSWNYDHDGPEPPTNGAKPRLLHIPDRFSDYRQYFTTFEPLLLLECWSQILQSKEEKQETYDCKITSRQFTDDFLDVDGTISESVQRDWRLGEMDIVLLRHPDGKKSILAKTQSYRQTPFGAQLTLRCFVNGNSGDPGLQINTTWLLKKAFSLSTLHREYGALMGLPYFDLSQTILQPRIASLPTLDPREVRQAMTSYSVNEPQAKAILGSLRAEGFALIQGPPGTGKTSTICGLVEAFLAQRPRPITTIHAGRGPGPADKGPVKKILLCAPSNAAIDEVAARLKEGYRGPERRGAPPKVVRVGADNAITLSAKDVSLDYLVEQKVNGESLKDPTKDAGNEVALLRAEIESVKRAKQEKIEELENVRDNHARTMVLEEEIKKLNSRRMGLSQQFDRLKDKQKSDSRTLDAVRRRFRMEVLQEADVICSTLSGAGHEVLEQLEFEMIIIDEAAQAIELSSLIPLKFRCQRCIMVGDPQQLPPTVLSQEACKYQYNQSLFVRLQKHRPDAVHLLSIQYRMHPDISQLPSRIFYQGRLLDGPDMATKTKQPWHSHPKFGTYRFFNIPRGQEQGAAAHSLKNAVECQIAVALYSRLCKEFAAIDFDFRVGIVSMYRGQVLELKRTFEQRFGRDIIGKIHFHTVDGFQGQEKDIIILSCVRAGPGVQSIGFLADSRRMNVALTRAKSSLFILGNAPTLERSDGNWRNIVHDARSRSFLTDVDVSYFTEPGSVAVPSLPQQSSKSTKSQPAKELLPPPDLVTPQSLAASARSISPSKAKPHRDASAAGGLPVPVDLVKPQQGSHKRQLEASKEDPSTSTTQERKMKPPPAKRQKKDKGSIFIPKKNQSNSGDGSSSRKPLP</sequence>
<dbReference type="Proteomes" id="UP000790709">
    <property type="component" value="Unassembled WGS sequence"/>
</dbReference>
<accession>A0ACB8BR26</accession>
<gene>
    <name evidence="1" type="ORF">BV22DRAFT_1192814</name>
</gene>
<protein>
    <submittedName>
        <fullName evidence="1">Uncharacterized protein</fullName>
    </submittedName>
</protein>
<evidence type="ECO:0000313" key="1">
    <source>
        <dbReference type="EMBL" id="KAH7928401.1"/>
    </source>
</evidence>
<organism evidence="1 2">
    <name type="scientific">Leucogyrophana mollusca</name>
    <dbReference type="NCBI Taxonomy" id="85980"/>
    <lineage>
        <taxon>Eukaryota</taxon>
        <taxon>Fungi</taxon>
        <taxon>Dikarya</taxon>
        <taxon>Basidiomycota</taxon>
        <taxon>Agaricomycotina</taxon>
        <taxon>Agaricomycetes</taxon>
        <taxon>Agaricomycetidae</taxon>
        <taxon>Boletales</taxon>
        <taxon>Boletales incertae sedis</taxon>
        <taxon>Leucogyrophana</taxon>
    </lineage>
</organism>
<evidence type="ECO:0000313" key="2">
    <source>
        <dbReference type="Proteomes" id="UP000790709"/>
    </source>
</evidence>
<comment type="caution">
    <text evidence="1">The sequence shown here is derived from an EMBL/GenBank/DDBJ whole genome shotgun (WGS) entry which is preliminary data.</text>
</comment>
<proteinExistence type="predicted"/>
<reference evidence="1" key="1">
    <citation type="journal article" date="2021" name="New Phytol.">
        <title>Evolutionary innovations through gain and loss of genes in the ectomycorrhizal Boletales.</title>
        <authorList>
            <person name="Wu G."/>
            <person name="Miyauchi S."/>
            <person name="Morin E."/>
            <person name="Kuo A."/>
            <person name="Drula E."/>
            <person name="Varga T."/>
            <person name="Kohler A."/>
            <person name="Feng B."/>
            <person name="Cao Y."/>
            <person name="Lipzen A."/>
            <person name="Daum C."/>
            <person name="Hundley H."/>
            <person name="Pangilinan J."/>
            <person name="Johnson J."/>
            <person name="Barry K."/>
            <person name="LaButti K."/>
            <person name="Ng V."/>
            <person name="Ahrendt S."/>
            <person name="Min B."/>
            <person name="Choi I.G."/>
            <person name="Park H."/>
            <person name="Plett J.M."/>
            <person name="Magnuson J."/>
            <person name="Spatafora J.W."/>
            <person name="Nagy L.G."/>
            <person name="Henrissat B."/>
            <person name="Grigoriev I.V."/>
            <person name="Yang Z.L."/>
            <person name="Xu J."/>
            <person name="Martin F.M."/>
        </authorList>
    </citation>
    <scope>NUCLEOTIDE SEQUENCE</scope>
    <source>
        <strain evidence="1">KUC20120723A-06</strain>
    </source>
</reference>